<dbReference type="PANTHER" id="PTHR33103:SF52">
    <property type="entry name" value="OS01G0154100 PROTEIN"/>
    <property type="match status" value="1"/>
</dbReference>
<reference evidence="1 3" key="1">
    <citation type="journal article" date="2019" name="Sci. Rep.">
        <title>A high-quality genome of Eragrostis curvula grass provides insights into Poaceae evolution and supports new strategies to enhance forage quality.</title>
        <authorList>
            <person name="Carballo J."/>
            <person name="Santos B.A.C.M."/>
            <person name="Zappacosta D."/>
            <person name="Garbus I."/>
            <person name="Selva J.P."/>
            <person name="Gallo C.A."/>
            <person name="Diaz A."/>
            <person name="Albertini E."/>
            <person name="Caccamo M."/>
            <person name="Echenique V."/>
        </authorList>
    </citation>
    <scope>NUCLEOTIDE SEQUENCE [LARGE SCALE GENOMIC DNA]</scope>
    <source>
        <strain evidence="3">cv. Victoria</strain>
        <tissue evidence="1">Leaf</tissue>
    </source>
</reference>
<organism evidence="1 3">
    <name type="scientific">Eragrostis curvula</name>
    <name type="common">weeping love grass</name>
    <dbReference type="NCBI Taxonomy" id="38414"/>
    <lineage>
        <taxon>Eukaryota</taxon>
        <taxon>Viridiplantae</taxon>
        <taxon>Streptophyta</taxon>
        <taxon>Embryophyta</taxon>
        <taxon>Tracheophyta</taxon>
        <taxon>Spermatophyta</taxon>
        <taxon>Magnoliopsida</taxon>
        <taxon>Liliopsida</taxon>
        <taxon>Poales</taxon>
        <taxon>Poaceae</taxon>
        <taxon>PACMAD clade</taxon>
        <taxon>Chloridoideae</taxon>
        <taxon>Eragrostideae</taxon>
        <taxon>Eragrostidinae</taxon>
        <taxon>Eragrostis</taxon>
    </lineage>
</organism>
<keyword evidence="3" id="KW-1185">Reference proteome</keyword>
<evidence type="ECO:0000313" key="3">
    <source>
        <dbReference type="Proteomes" id="UP000324897"/>
    </source>
</evidence>
<dbReference type="Gramene" id="TVU21880">
    <property type="protein sequence ID" value="TVU21880"/>
    <property type="gene ID" value="EJB05_31551"/>
</dbReference>
<dbReference type="InterPro" id="IPR007750">
    <property type="entry name" value="DUF674"/>
</dbReference>
<feature type="non-terminal residue" evidence="1">
    <location>
        <position position="1"/>
    </location>
</feature>
<protein>
    <recommendedName>
        <fullName evidence="4">DUF674 domain-containing protein</fullName>
    </recommendedName>
</protein>
<evidence type="ECO:0000313" key="1">
    <source>
        <dbReference type="EMBL" id="TVU21783.1"/>
    </source>
</evidence>
<proteinExistence type="predicted"/>
<dbReference type="PANTHER" id="PTHR33103">
    <property type="entry name" value="OS01G0153900 PROTEIN"/>
    <property type="match status" value="1"/>
</dbReference>
<dbReference type="EMBL" id="RWGY01000026">
    <property type="protein sequence ID" value="TVU21880.1"/>
    <property type="molecule type" value="Genomic_DNA"/>
</dbReference>
<evidence type="ECO:0000313" key="2">
    <source>
        <dbReference type="EMBL" id="TVU21880.1"/>
    </source>
</evidence>
<evidence type="ECO:0008006" key="4">
    <source>
        <dbReference type="Google" id="ProtNLM"/>
    </source>
</evidence>
<gene>
    <name evidence="1" type="ORF">EJB05_31445</name>
    <name evidence="2" type="ORF">EJB05_31551</name>
</gene>
<dbReference type="Proteomes" id="UP000324897">
    <property type="component" value="Unassembled WGS sequence"/>
</dbReference>
<sequence>MKLLVDTKCHRVLYAEARKDVVDFLFSLLVLRIGTAVNLLGTESMVGSVGNLYASVEKLDDTYIQPGASRDGLLNPTELSPSVGTNGSLFRLSPTSTTPAPPTKFFRCSSGSSSNLMSPFGNSYCYPGIGNSCGNHVTDTLGMTCPSCRNPMDKDVEFLSSQETEQSVEAAAGGSCANGFVKGVVTYTVMDDLKVAPMSTISGITLLNTFGITDIGVLQEKTVQIDYAEGLKILNASLQSKTVLTDVFLAKKSRKA</sequence>
<dbReference type="Pfam" id="PF05056">
    <property type="entry name" value="DUF674"/>
    <property type="match status" value="1"/>
</dbReference>
<name>A0A5J9UDK8_9POAL</name>
<dbReference type="Gramene" id="TVU21783">
    <property type="protein sequence ID" value="TVU21783"/>
    <property type="gene ID" value="EJB05_31445"/>
</dbReference>
<dbReference type="OrthoDB" id="2014278at2759"/>
<dbReference type="AlphaFoldDB" id="A0A5J9UDK8"/>
<dbReference type="EMBL" id="RWGY01000026">
    <property type="protein sequence ID" value="TVU21783.1"/>
    <property type="molecule type" value="Genomic_DNA"/>
</dbReference>
<comment type="caution">
    <text evidence="1">The sequence shown here is derived from an EMBL/GenBank/DDBJ whole genome shotgun (WGS) entry which is preliminary data.</text>
</comment>
<accession>A0A5J9UDK8</accession>